<dbReference type="GO" id="GO:0055085">
    <property type="term" value="P:transmembrane transport"/>
    <property type="evidence" value="ECO:0007669"/>
    <property type="project" value="InterPro"/>
</dbReference>
<evidence type="ECO:0000256" key="3">
    <source>
        <dbReference type="ARBA" id="ARBA00022475"/>
    </source>
</evidence>
<keyword evidence="6 7" id="KW-0472">Membrane</keyword>
<organism evidence="9 10">
    <name type="scientific">Conidiobolus coronatus (strain ATCC 28846 / CBS 209.66 / NRRL 28638)</name>
    <name type="common">Delacroixia coronata</name>
    <dbReference type="NCBI Taxonomy" id="796925"/>
    <lineage>
        <taxon>Eukaryota</taxon>
        <taxon>Fungi</taxon>
        <taxon>Fungi incertae sedis</taxon>
        <taxon>Zoopagomycota</taxon>
        <taxon>Entomophthoromycotina</taxon>
        <taxon>Entomophthoromycetes</taxon>
        <taxon>Entomophthorales</taxon>
        <taxon>Ancylistaceae</taxon>
        <taxon>Conidiobolus</taxon>
    </lineage>
</organism>
<evidence type="ECO:0000256" key="7">
    <source>
        <dbReference type="SAM" id="Phobius"/>
    </source>
</evidence>
<dbReference type="InterPro" id="IPR004680">
    <property type="entry name" value="Cit_transptr-like_dom"/>
</dbReference>
<reference evidence="9 10" key="1">
    <citation type="journal article" date="2015" name="Genome Biol. Evol.">
        <title>Phylogenomic analyses indicate that early fungi evolved digesting cell walls of algal ancestors of land plants.</title>
        <authorList>
            <person name="Chang Y."/>
            <person name="Wang S."/>
            <person name="Sekimoto S."/>
            <person name="Aerts A.L."/>
            <person name="Choi C."/>
            <person name="Clum A."/>
            <person name="LaButti K.M."/>
            <person name="Lindquist E.A."/>
            <person name="Yee Ngan C."/>
            <person name="Ohm R.A."/>
            <person name="Salamov A.A."/>
            <person name="Grigoriev I.V."/>
            <person name="Spatafora J.W."/>
            <person name="Berbee M.L."/>
        </authorList>
    </citation>
    <scope>NUCLEOTIDE SEQUENCE [LARGE SCALE GENOMIC DNA]</scope>
    <source>
        <strain evidence="9 10">NRRL 28638</strain>
    </source>
</reference>
<name>A0A137P375_CONC2</name>
<evidence type="ECO:0000313" key="9">
    <source>
        <dbReference type="EMBL" id="KXN69470.1"/>
    </source>
</evidence>
<evidence type="ECO:0000256" key="6">
    <source>
        <dbReference type="ARBA" id="ARBA00023136"/>
    </source>
</evidence>
<dbReference type="AlphaFoldDB" id="A0A137P375"/>
<proteinExistence type="predicted"/>
<evidence type="ECO:0000256" key="2">
    <source>
        <dbReference type="ARBA" id="ARBA00022448"/>
    </source>
</evidence>
<accession>A0A137P375</accession>
<dbReference type="Pfam" id="PF03600">
    <property type="entry name" value="CitMHS"/>
    <property type="match status" value="1"/>
</dbReference>
<keyword evidence="5 7" id="KW-1133">Transmembrane helix</keyword>
<dbReference type="EMBL" id="KQ964533">
    <property type="protein sequence ID" value="KXN69470.1"/>
    <property type="molecule type" value="Genomic_DNA"/>
</dbReference>
<evidence type="ECO:0000259" key="8">
    <source>
        <dbReference type="Pfam" id="PF03600"/>
    </source>
</evidence>
<dbReference type="OrthoDB" id="442352at2759"/>
<dbReference type="Proteomes" id="UP000070444">
    <property type="component" value="Unassembled WGS sequence"/>
</dbReference>
<dbReference type="STRING" id="796925.A0A137P375"/>
<keyword evidence="10" id="KW-1185">Reference proteome</keyword>
<keyword evidence="3" id="KW-1003">Cell membrane</keyword>
<dbReference type="GO" id="GO:0005886">
    <property type="term" value="C:plasma membrane"/>
    <property type="evidence" value="ECO:0007669"/>
    <property type="project" value="UniProtKB-SubCell"/>
</dbReference>
<feature type="transmembrane region" description="Helical" evidence="7">
    <location>
        <begin position="486"/>
        <end position="519"/>
    </location>
</feature>
<evidence type="ECO:0000256" key="1">
    <source>
        <dbReference type="ARBA" id="ARBA00004651"/>
    </source>
</evidence>
<feature type="transmembrane region" description="Helical" evidence="7">
    <location>
        <begin position="692"/>
        <end position="714"/>
    </location>
</feature>
<evidence type="ECO:0000313" key="10">
    <source>
        <dbReference type="Proteomes" id="UP000070444"/>
    </source>
</evidence>
<sequence>MDPPSLSYKDPQTYLILISFTILIGTRWFKSPYNLLSIRKVDSILLVLGVIILSNGLSPERVLKSVFTQTLLVWLALKLILSKLENQNLVEFLENVLLFKHGSATNLLLRVCILSGILAPILTDEGCSLFLSTAVLDICSRYSLPFEPFALAIVTSANLGSGALILGNIKTLLGTEDESRNFVEFTKTMSCLVLVGLALNTFVLWYNFHEQLDQIHLKDFLPKHLSPQLLAEDSQNRELDMDLMRVRQEYMDSKNIPFIEEDDIETALDSNGVHICHQREDEIYIRDPSGRLSPSRPQLNIPTLSIQISSPIATPNHASQPKPEYCPEFTESPPDFPTFGDFENDHNEANPNSEEIENSPAQSFDEYHDIDRAYLTPSNDAVHLSVENSPLFINTSLPPPAPFLTIPAYPPSHASNQRCLSNYSVSSAYTIPTPTDPELITPYNNPNYFTFNSPSVYNAASCIEDQSPSKKQNIVSIITDPWLGRFLILLSFVAMYSGIMLGLNIGWTCFTTAIVISFIDNAYTNQSISDSLPCFDNINWHWLIYLLSIFPLIASIQNTPLPHQLWDLIKYITVTEYQLESNPITGYLIFVAVVTIACVLITPVPALLIFNPLITQLELPYSNHFDFLLIWTTIVVGNITPRSSLSGILVKEMYKTSIINQSWSNLAFCQSGDNNAIESDLHKFKNEQLKRIWTKHSLIFTPTLLIISPILYWICFC</sequence>
<keyword evidence="2" id="KW-0813">Transport</keyword>
<evidence type="ECO:0000256" key="5">
    <source>
        <dbReference type="ARBA" id="ARBA00022989"/>
    </source>
</evidence>
<keyword evidence="4 7" id="KW-0812">Transmembrane</keyword>
<dbReference type="PANTHER" id="PTHR43302:SF5">
    <property type="entry name" value="TRANSPORTER ARSB-RELATED"/>
    <property type="match status" value="1"/>
</dbReference>
<feature type="transmembrane region" description="Helical" evidence="7">
    <location>
        <begin position="628"/>
        <end position="650"/>
    </location>
</feature>
<protein>
    <recommendedName>
        <fullName evidence="8">Citrate transporter-like domain-containing protein</fullName>
    </recommendedName>
</protein>
<comment type="subcellular location">
    <subcellularLocation>
        <location evidence="1">Cell membrane</location>
        <topology evidence="1">Multi-pass membrane protein</topology>
    </subcellularLocation>
</comment>
<gene>
    <name evidence="9" type="ORF">CONCODRAFT_18297</name>
</gene>
<dbReference type="OMA" id="QNMIIAT"/>
<feature type="transmembrane region" description="Helical" evidence="7">
    <location>
        <begin position="587"/>
        <end position="608"/>
    </location>
</feature>
<feature type="domain" description="Citrate transporter-like" evidence="8">
    <location>
        <begin position="36"/>
        <end position="636"/>
    </location>
</feature>
<dbReference type="PANTHER" id="PTHR43302">
    <property type="entry name" value="TRANSPORTER ARSB-RELATED"/>
    <property type="match status" value="1"/>
</dbReference>
<evidence type="ECO:0000256" key="4">
    <source>
        <dbReference type="ARBA" id="ARBA00022692"/>
    </source>
</evidence>